<protein>
    <submittedName>
        <fullName evidence="1">Uncharacterized protein</fullName>
    </submittedName>
</protein>
<proteinExistence type="predicted"/>
<evidence type="ECO:0000313" key="2">
    <source>
        <dbReference type="Proteomes" id="UP000003344"/>
    </source>
</evidence>
<comment type="caution">
    <text evidence="1">The sequence shown here is derived from an EMBL/GenBank/DDBJ whole genome shotgun (WGS) entry which is preliminary data.</text>
</comment>
<gene>
    <name evidence="1" type="ORF">NEIMUCOT_03988</name>
</gene>
<dbReference type="STRING" id="546266.NEIMUCOT_03988"/>
<sequence length="51" mass="6027">MRGDVFVFIAAIVQRMTANRRRHDFTLLPEMKKAARNRISGFRRPFENPHA</sequence>
<dbReference type="EMBL" id="ACDX02000002">
    <property type="protein sequence ID" value="EFC89572.1"/>
    <property type="molecule type" value="Genomic_DNA"/>
</dbReference>
<reference evidence="1 2" key="1">
    <citation type="submission" date="2009-10" db="EMBL/GenBank/DDBJ databases">
        <authorList>
            <person name="Weinstock G."/>
            <person name="Sodergren E."/>
            <person name="Clifton S."/>
            <person name="Fulton L."/>
            <person name="Fulton B."/>
            <person name="Courtney L."/>
            <person name="Fronick C."/>
            <person name="Harrison M."/>
            <person name="Strong C."/>
            <person name="Farmer C."/>
            <person name="Delahaunty K."/>
            <person name="Markovic C."/>
            <person name="Hall O."/>
            <person name="Minx P."/>
            <person name="Tomlinson C."/>
            <person name="Mitreva M."/>
            <person name="Nelson J."/>
            <person name="Hou S."/>
            <person name="Wollam A."/>
            <person name="Pepin K.H."/>
            <person name="Johnson M."/>
            <person name="Bhonagiri V."/>
            <person name="Nash W.E."/>
            <person name="Warren W."/>
            <person name="Chinwalla A."/>
            <person name="Mardis E.R."/>
            <person name="Wilson R.K."/>
        </authorList>
    </citation>
    <scope>NUCLEOTIDE SEQUENCE [LARGE SCALE GENOMIC DNA]</scope>
    <source>
        <strain evidence="2">ATCC 25996 / DSM 4631 / NCTC 10774 / M26</strain>
    </source>
</reference>
<dbReference type="Proteomes" id="UP000003344">
    <property type="component" value="Unassembled WGS sequence"/>
</dbReference>
<evidence type="ECO:0000313" key="1">
    <source>
        <dbReference type="EMBL" id="EFC89572.1"/>
    </source>
</evidence>
<organism evidence="1 2">
    <name type="scientific">Neisseria mucosa (strain ATCC 25996 / DSM 4631 / NCTC 10774 / M26)</name>
    <dbReference type="NCBI Taxonomy" id="546266"/>
    <lineage>
        <taxon>Bacteria</taxon>
        <taxon>Pseudomonadati</taxon>
        <taxon>Pseudomonadota</taxon>
        <taxon>Betaproteobacteria</taxon>
        <taxon>Neisseriales</taxon>
        <taxon>Neisseriaceae</taxon>
        <taxon>Neisseria</taxon>
    </lineage>
</organism>
<accession>D2ZTQ1</accession>
<dbReference type="AlphaFoldDB" id="D2ZTQ1"/>
<name>D2ZTQ1_NEIM2</name>